<evidence type="ECO:0000259" key="1">
    <source>
        <dbReference type="Pfam" id="PF01728"/>
    </source>
</evidence>
<protein>
    <submittedName>
        <fullName evidence="2">SAM-dependent methyltransferase</fullName>
    </submittedName>
</protein>
<dbReference type="AlphaFoldDB" id="H3SBR6"/>
<dbReference type="EMBL" id="AHKH01000008">
    <property type="protein sequence ID" value="EHQ63430.1"/>
    <property type="molecule type" value="Genomic_DNA"/>
</dbReference>
<proteinExistence type="predicted"/>
<dbReference type="PATRIC" id="fig|1131935.3.peg.943"/>
<dbReference type="PANTHER" id="PTHR37524:SF2">
    <property type="entry name" value="RIBOSOMAL RNA METHYLTRANSFERASE FTSJ DOMAIN-CONTAINING PROTEIN"/>
    <property type="match status" value="1"/>
</dbReference>
<gene>
    <name evidence="2" type="ORF">PDENDC454_04761</name>
</gene>
<sequence>MIDHGYGFRERCLFEIIYLEMMFNIAIDSQQSWRFAHVESVQELILESHFTPSSHWIVTSNHGYISYAQEELRRSFGQLKSRMLVPGEMALMELPASSTEAIERWQQEPPIFGRHIQPVHLAVKREGLANGPAEELEAMCALWLERLSASSGLQAGSGTRVAVHVRSGGARTEEEKAIREAFRSVIERSGGETVLAEPEVIVTVVIGEAAIYAGMMTHAEAGSDWPGGAMRFQREEGQISRAKFKLLEAERTFGLDYSAYRHALDVGAAPGGWTSLLLERGVHVTAIDPANMHPSLIGHPQLTYVKRNAADVPVEPNEFDLLVCDMSWSPKATAEMVIRLMDGVIAGGTILVTVKLMHKKPLQTIRDVTAMYAEHAQIIRAKQLFHNRDEITLYMMKY</sequence>
<organism evidence="2 3">
    <name type="scientific">Paenibacillus dendritiformis C454</name>
    <dbReference type="NCBI Taxonomy" id="1131935"/>
    <lineage>
        <taxon>Bacteria</taxon>
        <taxon>Bacillati</taxon>
        <taxon>Bacillota</taxon>
        <taxon>Bacilli</taxon>
        <taxon>Bacillales</taxon>
        <taxon>Paenibacillaceae</taxon>
        <taxon>Paenibacillus</taxon>
    </lineage>
</organism>
<accession>H3SBR6</accession>
<dbReference type="InterPro" id="IPR002877">
    <property type="entry name" value="RNA_MeTrfase_FtsJ_dom"/>
</dbReference>
<dbReference type="Gene3D" id="3.40.50.150">
    <property type="entry name" value="Vaccinia Virus protein VP39"/>
    <property type="match status" value="1"/>
</dbReference>
<dbReference type="PANTHER" id="PTHR37524">
    <property type="entry name" value="RIBOSOMAL RNA LARGE SUBUNIT METHYLTRANSFERASE M"/>
    <property type="match status" value="1"/>
</dbReference>
<name>H3SBR6_9BACL</name>
<evidence type="ECO:0000313" key="2">
    <source>
        <dbReference type="EMBL" id="EHQ63430.1"/>
    </source>
</evidence>
<keyword evidence="2" id="KW-0808">Transferase</keyword>
<dbReference type="Proteomes" id="UP000003900">
    <property type="component" value="Unassembled WGS sequence"/>
</dbReference>
<dbReference type="SUPFAM" id="SSF53335">
    <property type="entry name" value="S-adenosyl-L-methionine-dependent methyltransferases"/>
    <property type="match status" value="1"/>
</dbReference>
<dbReference type="GO" id="GO:0032259">
    <property type="term" value="P:methylation"/>
    <property type="evidence" value="ECO:0007669"/>
    <property type="project" value="UniProtKB-KW"/>
</dbReference>
<dbReference type="Pfam" id="PF01728">
    <property type="entry name" value="FtsJ"/>
    <property type="match status" value="1"/>
</dbReference>
<keyword evidence="3" id="KW-1185">Reference proteome</keyword>
<dbReference type="CDD" id="cd02440">
    <property type="entry name" value="AdoMet_MTases"/>
    <property type="match status" value="1"/>
</dbReference>
<dbReference type="STRING" id="1131935.PDENDC454_04761"/>
<keyword evidence="2" id="KW-0489">Methyltransferase</keyword>
<comment type="caution">
    <text evidence="2">The sequence shown here is derived from an EMBL/GenBank/DDBJ whole genome shotgun (WGS) entry which is preliminary data.</text>
</comment>
<dbReference type="InterPro" id="IPR029063">
    <property type="entry name" value="SAM-dependent_MTases_sf"/>
</dbReference>
<reference evidence="2 3" key="1">
    <citation type="journal article" date="2012" name="J. Bacteriol.">
        <title>Genome Sequence of the Pattern-Forming Social Bacterium Paenibacillus dendritiformis C454 Chiral Morphotype.</title>
        <authorList>
            <person name="Sirota-Madi A."/>
            <person name="Olender T."/>
            <person name="Helman Y."/>
            <person name="Brainis I."/>
            <person name="Finkelshtein A."/>
            <person name="Roth D."/>
            <person name="Hagai E."/>
            <person name="Leshkowitz D."/>
            <person name="Brodsky L."/>
            <person name="Galatenko V."/>
            <person name="Nikolaev V."/>
            <person name="Gutnick D.L."/>
            <person name="Lancet D."/>
            <person name="Ben-Jacob E."/>
        </authorList>
    </citation>
    <scope>NUCLEOTIDE SEQUENCE [LARGE SCALE GENOMIC DNA]</scope>
    <source>
        <strain evidence="2 3">C454</strain>
    </source>
</reference>
<feature type="domain" description="Ribosomal RNA methyltransferase FtsJ" evidence="1">
    <location>
        <begin position="240"/>
        <end position="327"/>
    </location>
</feature>
<evidence type="ECO:0000313" key="3">
    <source>
        <dbReference type="Proteomes" id="UP000003900"/>
    </source>
</evidence>
<dbReference type="GO" id="GO:0008168">
    <property type="term" value="F:methyltransferase activity"/>
    <property type="evidence" value="ECO:0007669"/>
    <property type="project" value="UniProtKB-KW"/>
</dbReference>